<evidence type="ECO:0000256" key="1">
    <source>
        <dbReference type="SAM" id="SignalP"/>
    </source>
</evidence>
<organism evidence="2 3">
    <name type="scientific">Nesidiocoris tenuis</name>
    <dbReference type="NCBI Taxonomy" id="355587"/>
    <lineage>
        <taxon>Eukaryota</taxon>
        <taxon>Metazoa</taxon>
        <taxon>Ecdysozoa</taxon>
        <taxon>Arthropoda</taxon>
        <taxon>Hexapoda</taxon>
        <taxon>Insecta</taxon>
        <taxon>Pterygota</taxon>
        <taxon>Neoptera</taxon>
        <taxon>Paraneoptera</taxon>
        <taxon>Hemiptera</taxon>
        <taxon>Heteroptera</taxon>
        <taxon>Panheteroptera</taxon>
        <taxon>Cimicomorpha</taxon>
        <taxon>Miridae</taxon>
        <taxon>Dicyphina</taxon>
        <taxon>Nesidiocoris</taxon>
    </lineage>
</organism>
<reference evidence="2 3" key="1">
    <citation type="submission" date="2023-09" db="EMBL/GenBank/DDBJ databases">
        <title>Nesidiocoris tenuis whole genome shotgun sequence.</title>
        <authorList>
            <person name="Shibata T."/>
            <person name="Shimoda M."/>
            <person name="Kobayashi T."/>
            <person name="Uehara T."/>
        </authorList>
    </citation>
    <scope>NUCLEOTIDE SEQUENCE [LARGE SCALE GENOMIC DNA]</scope>
    <source>
        <strain evidence="2 3">Japan</strain>
    </source>
</reference>
<name>A0ABN7AX36_9HEMI</name>
<dbReference type="PANTHER" id="PTHR33864:SF1">
    <property type="entry name" value="NEUROPEPTIDE-LIKE PROTEIN"/>
    <property type="match status" value="1"/>
</dbReference>
<dbReference type="PANTHER" id="PTHR33864">
    <property type="entry name" value="NEUROPEPTIDE-LIKE PROTEIN-RELATED"/>
    <property type="match status" value="1"/>
</dbReference>
<dbReference type="EMBL" id="AP028915">
    <property type="protein sequence ID" value="BES96756.1"/>
    <property type="molecule type" value="Genomic_DNA"/>
</dbReference>
<gene>
    <name evidence="2" type="ORF">NTJ_09569</name>
</gene>
<dbReference type="InterPro" id="IPR040384">
    <property type="entry name" value="ORCKA/B"/>
</dbReference>
<proteinExistence type="predicted"/>
<protein>
    <recommendedName>
        <fullName evidence="4">Orcokinin</fullName>
    </recommendedName>
</protein>
<sequence>MLTLAVLAVAVVSTSALPTPGVQRGGYDEYNLAKYYDRLARQGNGRQYVRNLDPLAGDSFGTSKRFDSLDNNAYGAEKRNWDEIDRAGFRSFQKKNFDEIDRAGFTSFVKRPMDEIDRAGFTRFQKRPMDEIDRAGFTRFVKRPMDEIDRAGFDHFVKRETAQNTNGDEQSSAGAHH</sequence>
<evidence type="ECO:0008006" key="4">
    <source>
        <dbReference type="Google" id="ProtNLM"/>
    </source>
</evidence>
<keyword evidence="3" id="KW-1185">Reference proteome</keyword>
<feature type="signal peptide" evidence="1">
    <location>
        <begin position="1"/>
        <end position="16"/>
    </location>
</feature>
<dbReference type="Proteomes" id="UP001307889">
    <property type="component" value="Chromosome 7"/>
</dbReference>
<accession>A0ABN7AX36</accession>
<keyword evidence="1" id="KW-0732">Signal</keyword>
<evidence type="ECO:0000313" key="3">
    <source>
        <dbReference type="Proteomes" id="UP001307889"/>
    </source>
</evidence>
<feature type="chain" id="PRO_5046142421" description="Orcokinin" evidence="1">
    <location>
        <begin position="17"/>
        <end position="177"/>
    </location>
</feature>
<evidence type="ECO:0000313" key="2">
    <source>
        <dbReference type="EMBL" id="BES96756.1"/>
    </source>
</evidence>